<dbReference type="Proteomes" id="UP001239462">
    <property type="component" value="Unassembled WGS sequence"/>
</dbReference>
<organism evidence="1 2">
    <name type="scientific">Roseiconus lacunae</name>
    <dbReference type="NCBI Taxonomy" id="2605694"/>
    <lineage>
        <taxon>Bacteria</taxon>
        <taxon>Pseudomonadati</taxon>
        <taxon>Planctomycetota</taxon>
        <taxon>Planctomycetia</taxon>
        <taxon>Pirellulales</taxon>
        <taxon>Pirellulaceae</taxon>
        <taxon>Roseiconus</taxon>
    </lineage>
</organism>
<reference evidence="1 2" key="1">
    <citation type="submission" date="2023-06" db="EMBL/GenBank/DDBJ databases">
        <title>Roseiconus lacunae JC819 isolated from Gulf of Mannar region, Tamil Nadu.</title>
        <authorList>
            <person name="Pk S."/>
            <person name="Ch S."/>
            <person name="Ch V.R."/>
        </authorList>
    </citation>
    <scope>NUCLEOTIDE SEQUENCE [LARGE SCALE GENOMIC DNA]</scope>
    <source>
        <strain evidence="1 2">JC819</strain>
    </source>
</reference>
<sequence length="177" mass="19688">MAEIIFVAGVGLLAFAIAMPCYAVDPQIAVERMKKEVRGEWSIVSISSGETMLDSEHVTGAKWVIGNGTLETFPGSKPTENIIGGTRMKFGFHLRDRTDPFKDTPNWRYAWKWSDDDPFSVELMFKLNGSAGRVFCNLALTNDTLVLSQGSSRHWTSSTTKSTDIVYTLERINTVSD</sequence>
<protein>
    <recommendedName>
        <fullName evidence="3">DUF1579 domain-containing protein</fullName>
    </recommendedName>
</protein>
<evidence type="ECO:0000313" key="1">
    <source>
        <dbReference type="EMBL" id="MDM4015901.1"/>
    </source>
</evidence>
<dbReference type="RefSeq" id="WP_289163455.1">
    <property type="nucleotide sequence ID" value="NZ_JASZZN010000007.1"/>
</dbReference>
<evidence type="ECO:0008006" key="3">
    <source>
        <dbReference type="Google" id="ProtNLM"/>
    </source>
</evidence>
<dbReference type="EMBL" id="JASZZN010000007">
    <property type="protein sequence ID" value="MDM4015901.1"/>
    <property type="molecule type" value="Genomic_DNA"/>
</dbReference>
<evidence type="ECO:0000313" key="2">
    <source>
        <dbReference type="Proteomes" id="UP001239462"/>
    </source>
</evidence>
<comment type="caution">
    <text evidence="1">The sequence shown here is derived from an EMBL/GenBank/DDBJ whole genome shotgun (WGS) entry which is preliminary data.</text>
</comment>
<name>A0ABT7PI90_9BACT</name>
<proteinExistence type="predicted"/>
<accession>A0ABT7PI90</accession>
<keyword evidence="2" id="KW-1185">Reference proteome</keyword>
<gene>
    <name evidence="1" type="ORF">QTN89_10700</name>
</gene>